<dbReference type="GO" id="GO:0007342">
    <property type="term" value="P:fusion of sperm to egg plasma membrane involved in single fertilization"/>
    <property type="evidence" value="ECO:0007669"/>
    <property type="project" value="InterPro"/>
</dbReference>
<dbReference type="PROSITE" id="PS50835">
    <property type="entry name" value="IG_LIKE"/>
    <property type="match status" value="1"/>
</dbReference>
<dbReference type="Proteomes" id="UP000438429">
    <property type="component" value="Unassembled WGS sequence"/>
</dbReference>
<dbReference type="InterPro" id="IPR036179">
    <property type="entry name" value="Ig-like_dom_sf"/>
</dbReference>
<evidence type="ECO:0000313" key="2">
    <source>
        <dbReference type="EMBL" id="KAF0045276.1"/>
    </source>
</evidence>
<dbReference type="PANTHER" id="PTHR37366:SF1">
    <property type="entry name" value="SPERM ACROSOME MEMBRANE-ASSOCIATED PROTEIN 6"/>
    <property type="match status" value="1"/>
</dbReference>
<dbReference type="SUPFAM" id="SSF48726">
    <property type="entry name" value="Immunoglobulin"/>
    <property type="match status" value="1"/>
</dbReference>
<dbReference type="EMBL" id="VEVO01000002">
    <property type="protein sequence ID" value="KAF0045276.1"/>
    <property type="molecule type" value="Genomic_DNA"/>
</dbReference>
<reference evidence="2 3" key="1">
    <citation type="submission" date="2019-06" db="EMBL/GenBank/DDBJ databases">
        <title>Draft genomes of female and male turbot (Scophthalmus maximus).</title>
        <authorList>
            <person name="Xu H."/>
            <person name="Xu X.-W."/>
            <person name="Shao C."/>
            <person name="Chen S."/>
        </authorList>
    </citation>
    <scope>NUCLEOTIDE SEQUENCE [LARGE SCALE GENOMIC DNA]</scope>
    <source>
        <strain evidence="2">Ysfricsl-2016a</strain>
        <tissue evidence="2">Blood</tissue>
    </source>
</reference>
<protein>
    <recommendedName>
        <fullName evidence="1">Ig-like domain-containing protein</fullName>
    </recommendedName>
</protein>
<feature type="domain" description="Ig-like" evidence="1">
    <location>
        <begin position="108"/>
        <end position="199"/>
    </location>
</feature>
<dbReference type="AlphaFoldDB" id="A0A6A4TCE3"/>
<sequence>MSLPCSRSGSRRCGCGGCCNSVAGSVTHFRYSARELNVIDRPGPFKISASISISSPNTHAASFPLRKLQSIKQSYLRNDQGLKTNVPFSACKGYDKQLKELLEAEILPMAEEFDKKENDVKEMKAKENKRIQMWCNVPFHLPVDMEVIWRFAEEVNTQQVDQFNEVTAGMDRLYSIPSTSLQHQGTYQCEIYSGRRSIVRLYFYLAGGGCVKKVVFSSKSPQRSEIRTGYGLQFGQNIHGRDFNIIDSTDYGEEI</sequence>
<evidence type="ECO:0000313" key="3">
    <source>
        <dbReference type="Proteomes" id="UP000438429"/>
    </source>
</evidence>
<dbReference type="PANTHER" id="PTHR37366">
    <property type="entry name" value="SPERM ACROSOME MEMBRANE-ASSOCIATED PROTEIN 6"/>
    <property type="match status" value="1"/>
</dbReference>
<dbReference type="InterPro" id="IPR007110">
    <property type="entry name" value="Ig-like_dom"/>
</dbReference>
<evidence type="ECO:0000259" key="1">
    <source>
        <dbReference type="PROSITE" id="PS50835"/>
    </source>
</evidence>
<gene>
    <name evidence="2" type="ORF">F2P81_001805</name>
</gene>
<dbReference type="InterPro" id="IPR013783">
    <property type="entry name" value="Ig-like_fold"/>
</dbReference>
<proteinExistence type="predicted"/>
<comment type="caution">
    <text evidence="2">The sequence shown here is derived from an EMBL/GenBank/DDBJ whole genome shotgun (WGS) entry which is preliminary data.</text>
</comment>
<accession>A0A6A4TCE3</accession>
<name>A0A6A4TCE3_SCOMX</name>
<dbReference type="InterPro" id="IPR034549">
    <property type="entry name" value="SPACA6"/>
</dbReference>
<dbReference type="Gene3D" id="2.60.40.10">
    <property type="entry name" value="Immunoglobulins"/>
    <property type="match status" value="1"/>
</dbReference>
<organism evidence="2 3">
    <name type="scientific">Scophthalmus maximus</name>
    <name type="common">Turbot</name>
    <name type="synonym">Psetta maxima</name>
    <dbReference type="NCBI Taxonomy" id="52904"/>
    <lineage>
        <taxon>Eukaryota</taxon>
        <taxon>Metazoa</taxon>
        <taxon>Chordata</taxon>
        <taxon>Craniata</taxon>
        <taxon>Vertebrata</taxon>
        <taxon>Euteleostomi</taxon>
        <taxon>Actinopterygii</taxon>
        <taxon>Neopterygii</taxon>
        <taxon>Teleostei</taxon>
        <taxon>Neoteleostei</taxon>
        <taxon>Acanthomorphata</taxon>
        <taxon>Carangaria</taxon>
        <taxon>Pleuronectiformes</taxon>
        <taxon>Pleuronectoidei</taxon>
        <taxon>Scophthalmidae</taxon>
        <taxon>Scophthalmus</taxon>
    </lineage>
</organism>